<name>A0AAU8LKB7_PSESX</name>
<evidence type="ECO:0000313" key="1">
    <source>
        <dbReference type="EMBL" id="XCN69068.1"/>
    </source>
</evidence>
<accession>A0AAU8LKB7</accession>
<dbReference type="EMBL" id="CP159362">
    <property type="protein sequence ID" value="XCN69068.1"/>
    <property type="molecule type" value="Genomic_DNA"/>
</dbReference>
<organism evidence="1">
    <name type="scientific">Pseudomonas syringae CC1417</name>
    <dbReference type="NCBI Taxonomy" id="1357272"/>
    <lineage>
        <taxon>Bacteria</taxon>
        <taxon>Pseudomonadati</taxon>
        <taxon>Pseudomonadota</taxon>
        <taxon>Gammaproteobacteria</taxon>
        <taxon>Pseudomonadales</taxon>
        <taxon>Pseudomonadaceae</taxon>
        <taxon>Pseudomonas</taxon>
        <taxon>Pseudomonas syringae</taxon>
    </lineage>
</organism>
<gene>
    <name evidence="1" type="ORF">N011_07230</name>
</gene>
<dbReference type="RefSeq" id="WP_024694060.1">
    <property type="nucleotide sequence ID" value="NZ_CP159362.1"/>
</dbReference>
<dbReference type="AlphaFoldDB" id="A0AAU8LKB7"/>
<sequence>MKPETTLRTVDSIDSNYLAACELADCSHSLAEHVATLSAPALLDTAPPDAEAGTAGTAEGAVVGGSLIAFAEGVSRQNKEDIMDSFLFATLVANKAFNPESQSDLWYGKFNDVLSKLGWLSTHWSYARYRAAQQRFSMDEVGLEILGSAIAAASLPGPASVAMLKVAKDAVTALSAKKEPLRLFERQTKTHRGGNFRIAACSESADGGVSLAMAAVAFSANTNVTNVLFWEWQHSDVETYRGENNLVFNTRVYAGVRAVVQEKLGKSAESAIEAFEI</sequence>
<proteinExistence type="predicted"/>
<reference evidence="1" key="1">
    <citation type="journal article" date="2014" name="Genome Announc.">
        <title>Draft Genome Sequences of a Phylogenetically Diverse Suite of Pseudomonas syringae Strains from Multiple Source Populations.</title>
        <authorList>
            <person name="Baltrus D.A."/>
            <person name="Yourstone S."/>
            <person name="Lind A."/>
            <person name="Guilbaud C."/>
            <person name="Sands D.C."/>
            <person name="Jones C.D."/>
            <person name="Morris C.E."/>
            <person name="Dangl J.L."/>
        </authorList>
    </citation>
    <scope>NUCLEOTIDE SEQUENCE</scope>
    <source>
        <strain evidence="1">CC1417</strain>
    </source>
</reference>
<reference evidence="1" key="2">
    <citation type="submission" date="2024-07" db="EMBL/GenBank/DDBJ databases">
        <title>A complete genome sequence for Pseudomonas syringae CC1417.</title>
        <authorList>
            <person name="Baltrus D.A."/>
        </authorList>
    </citation>
    <scope>NUCLEOTIDE SEQUENCE</scope>
    <source>
        <strain evidence="1">CC1417</strain>
    </source>
</reference>
<protein>
    <submittedName>
        <fullName evidence="1">Uncharacterized protein</fullName>
    </submittedName>
</protein>